<accession>A0A5S9QVH4</accession>
<dbReference type="Proteomes" id="UP000430146">
    <property type="component" value="Unassembled WGS sequence"/>
</dbReference>
<dbReference type="InterPro" id="IPR046346">
    <property type="entry name" value="Aminoacid_DH-like_N_sf"/>
</dbReference>
<dbReference type="InterPro" id="IPR051674">
    <property type="entry name" value="Malate_Decarboxylase"/>
</dbReference>
<dbReference type="Gene3D" id="3.40.50.10380">
    <property type="entry name" value="Malic enzyme, N-terminal domain"/>
    <property type="match status" value="1"/>
</dbReference>
<feature type="domain" description="Malic enzyme N-terminal" evidence="6">
    <location>
        <begin position="68"/>
        <end position="201"/>
    </location>
</feature>
<sequence>MCRDRRQGCDASRRCRSPHERGTRLCELGPSATLTAVSESAVGSSRASETRTPQVVIEDNEIFEAHEGGKLTVELKSPLDTQRALSIAYTPGVAQVSRAIAADATLAKRYTWANRLVAVISDGSAVLGLGDIGPAASLPVMEGKSALFKTFGGLDSIPIVLDTKDPDEIVETIIRLRPTFGAVNLEDISAPRCFEIERRVIEALDCPVMHDDQHGTAIVVLAALLGAAKVLDRDMHTLKVVISGAGAAGIACANILLAKGIGDVTVLDSKGVVHTGRDDLNPFKAELASRSNPRGLRGGVAEALEGADVFMGVSAGLVPEELIATMTPGGIVFAMSNPDPEIHPDVARKYAAVVATGRSDFPNQINNVLAFPGVFRGALDAGARRITEKMKVAAAEAIFSVVGDDLAVDHIVPSALDPRVGPAVAAAVAAASEDAVD</sequence>
<evidence type="ECO:0000313" key="8">
    <source>
        <dbReference type="Proteomes" id="UP000430146"/>
    </source>
</evidence>
<dbReference type="InterPro" id="IPR012301">
    <property type="entry name" value="Malic_N_dom"/>
</dbReference>
<comment type="cofactor">
    <cofactor evidence="1">
        <name>Mn(2+)</name>
        <dbReference type="ChEBI" id="CHEBI:29035"/>
    </cofactor>
</comment>
<gene>
    <name evidence="7" type="ORF">AELLOGFF_04468</name>
</gene>
<dbReference type="Gene3D" id="3.40.50.720">
    <property type="entry name" value="NAD(P)-binding Rossmann-like Domain"/>
    <property type="match status" value="1"/>
</dbReference>
<keyword evidence="8" id="KW-1185">Reference proteome</keyword>
<dbReference type="GO" id="GO:0051287">
    <property type="term" value="F:NAD binding"/>
    <property type="evidence" value="ECO:0007669"/>
    <property type="project" value="InterPro"/>
</dbReference>
<dbReference type="SUPFAM" id="SSF53223">
    <property type="entry name" value="Aminoacid dehydrogenase-like, N-terminal domain"/>
    <property type="match status" value="1"/>
</dbReference>
<evidence type="ECO:0000313" key="7">
    <source>
        <dbReference type="EMBL" id="CAA0122564.1"/>
    </source>
</evidence>
<comment type="cofactor">
    <cofactor evidence="2">
        <name>Mg(2+)</name>
        <dbReference type="ChEBI" id="CHEBI:18420"/>
    </cofactor>
</comment>
<dbReference type="SUPFAM" id="SSF51735">
    <property type="entry name" value="NAD(P)-binding Rossmann-fold domains"/>
    <property type="match status" value="1"/>
</dbReference>
<dbReference type="InterPro" id="IPR045213">
    <property type="entry name" value="Malic_NAD-bd_bact_type"/>
</dbReference>
<keyword evidence="3" id="KW-0479">Metal-binding</keyword>
<dbReference type="PROSITE" id="PS00331">
    <property type="entry name" value="MALIC_ENZYMES"/>
    <property type="match status" value="1"/>
</dbReference>
<dbReference type="PANTHER" id="PTHR43237:SF4">
    <property type="entry name" value="NADP-DEPENDENT MALIC ENZYME"/>
    <property type="match status" value="1"/>
</dbReference>
<feature type="domain" description="Malic enzyme NAD-binding" evidence="5">
    <location>
        <begin position="213"/>
        <end position="433"/>
    </location>
</feature>
<evidence type="ECO:0000259" key="6">
    <source>
        <dbReference type="SMART" id="SM01274"/>
    </source>
</evidence>
<dbReference type="GO" id="GO:0046872">
    <property type="term" value="F:metal ion binding"/>
    <property type="evidence" value="ECO:0007669"/>
    <property type="project" value="UniProtKB-KW"/>
</dbReference>
<dbReference type="SMART" id="SM01274">
    <property type="entry name" value="malic"/>
    <property type="match status" value="1"/>
</dbReference>
<protein>
    <submittedName>
        <fullName evidence="7">NAD-dependent malic enzyme</fullName>
        <ecNumber evidence="7">1.1.1.38</ecNumber>
    </submittedName>
</protein>
<dbReference type="GO" id="GO:0016616">
    <property type="term" value="F:oxidoreductase activity, acting on the CH-OH group of donors, NAD or NADP as acceptor"/>
    <property type="evidence" value="ECO:0007669"/>
    <property type="project" value="InterPro"/>
</dbReference>
<dbReference type="Pfam" id="PF00390">
    <property type="entry name" value="malic"/>
    <property type="match status" value="1"/>
</dbReference>
<proteinExistence type="predicted"/>
<name>A0A5S9QVH4_MYCVN</name>
<dbReference type="InterPro" id="IPR012302">
    <property type="entry name" value="Malic_NAD-bd"/>
</dbReference>
<dbReference type="CDD" id="cd05311">
    <property type="entry name" value="NAD_bind_2_malic_enz"/>
    <property type="match status" value="1"/>
</dbReference>
<organism evidence="7 8">
    <name type="scientific">Mycolicibacterium vanbaalenii</name>
    <name type="common">Mycobacterium vanbaalenii</name>
    <dbReference type="NCBI Taxonomy" id="110539"/>
    <lineage>
        <taxon>Bacteria</taxon>
        <taxon>Bacillati</taxon>
        <taxon>Actinomycetota</taxon>
        <taxon>Actinomycetes</taxon>
        <taxon>Mycobacteriales</taxon>
        <taxon>Mycobacteriaceae</taxon>
        <taxon>Mycolicibacterium</taxon>
    </lineage>
</organism>
<dbReference type="SMART" id="SM00919">
    <property type="entry name" value="Malic_M"/>
    <property type="match status" value="1"/>
</dbReference>
<dbReference type="InterPro" id="IPR036291">
    <property type="entry name" value="NAD(P)-bd_dom_sf"/>
</dbReference>
<evidence type="ECO:0000256" key="1">
    <source>
        <dbReference type="ARBA" id="ARBA00001936"/>
    </source>
</evidence>
<dbReference type="EC" id="1.1.1.38" evidence="7"/>
<dbReference type="PANTHER" id="PTHR43237">
    <property type="entry name" value="NADP-DEPENDENT MALIC ENZYME"/>
    <property type="match status" value="1"/>
</dbReference>
<dbReference type="AlphaFoldDB" id="A0A5S9QVH4"/>
<keyword evidence="4 7" id="KW-0560">Oxidoreductase</keyword>
<reference evidence="7 8" key="1">
    <citation type="submission" date="2019-11" db="EMBL/GenBank/DDBJ databases">
        <authorList>
            <person name="Holert J."/>
        </authorList>
    </citation>
    <scope>NUCLEOTIDE SEQUENCE [LARGE SCALE GENOMIC DNA]</scope>
    <source>
        <strain evidence="7">BC8_1</strain>
    </source>
</reference>
<dbReference type="EMBL" id="CACSIP010000020">
    <property type="protein sequence ID" value="CAA0122564.1"/>
    <property type="molecule type" value="Genomic_DNA"/>
</dbReference>
<evidence type="ECO:0000256" key="3">
    <source>
        <dbReference type="ARBA" id="ARBA00022723"/>
    </source>
</evidence>
<dbReference type="InterPro" id="IPR015884">
    <property type="entry name" value="Malic_enzyme_CS"/>
</dbReference>
<evidence type="ECO:0000256" key="4">
    <source>
        <dbReference type="ARBA" id="ARBA00023002"/>
    </source>
</evidence>
<dbReference type="InterPro" id="IPR037062">
    <property type="entry name" value="Malic_N_dom_sf"/>
</dbReference>
<evidence type="ECO:0000256" key="2">
    <source>
        <dbReference type="ARBA" id="ARBA00001946"/>
    </source>
</evidence>
<dbReference type="Pfam" id="PF03949">
    <property type="entry name" value="Malic_M"/>
    <property type="match status" value="1"/>
</dbReference>
<dbReference type="GO" id="GO:0004470">
    <property type="term" value="F:malic enzyme activity"/>
    <property type="evidence" value="ECO:0007669"/>
    <property type="project" value="InterPro"/>
</dbReference>
<evidence type="ECO:0000259" key="5">
    <source>
        <dbReference type="SMART" id="SM00919"/>
    </source>
</evidence>